<dbReference type="InterPro" id="IPR036397">
    <property type="entry name" value="RNaseH_sf"/>
</dbReference>
<dbReference type="EMBL" id="QRMS01000005">
    <property type="protein sequence ID" value="RHJ85169.1"/>
    <property type="molecule type" value="Genomic_DNA"/>
</dbReference>
<keyword evidence="2" id="KW-1185">Reference proteome</keyword>
<protein>
    <recommendedName>
        <fullName evidence="3">Exonuclease domain-containing protein</fullName>
    </recommendedName>
</protein>
<evidence type="ECO:0000313" key="2">
    <source>
        <dbReference type="Proteomes" id="UP000284841"/>
    </source>
</evidence>
<evidence type="ECO:0008006" key="3">
    <source>
        <dbReference type="Google" id="ProtNLM"/>
    </source>
</evidence>
<evidence type="ECO:0000313" key="1">
    <source>
        <dbReference type="EMBL" id="RHJ85169.1"/>
    </source>
</evidence>
<dbReference type="SUPFAM" id="SSF53098">
    <property type="entry name" value="Ribonuclease H-like"/>
    <property type="match status" value="1"/>
</dbReference>
<comment type="caution">
    <text evidence="1">The sequence shown here is derived from an EMBL/GenBank/DDBJ whole genome shotgun (WGS) entry which is preliminary data.</text>
</comment>
<dbReference type="AlphaFoldDB" id="A0A415DXF6"/>
<reference evidence="1 2" key="1">
    <citation type="submission" date="2018-08" db="EMBL/GenBank/DDBJ databases">
        <title>A genome reference for cultivated species of the human gut microbiota.</title>
        <authorList>
            <person name="Zou Y."/>
            <person name="Xue W."/>
            <person name="Luo G."/>
        </authorList>
    </citation>
    <scope>NUCLEOTIDE SEQUENCE [LARGE SCALE GENOMIC DNA]</scope>
    <source>
        <strain evidence="1 2">AM07-24</strain>
    </source>
</reference>
<dbReference type="Gene3D" id="3.30.420.10">
    <property type="entry name" value="Ribonuclease H-like superfamily/Ribonuclease H"/>
    <property type="match status" value="1"/>
</dbReference>
<dbReference type="RefSeq" id="WP_118336347.1">
    <property type="nucleotide sequence ID" value="NZ_AP025567.1"/>
</dbReference>
<dbReference type="InterPro" id="IPR012337">
    <property type="entry name" value="RNaseH-like_sf"/>
</dbReference>
<name>A0A415DXF6_9FIRM</name>
<dbReference type="Proteomes" id="UP000284841">
    <property type="component" value="Unassembled WGS sequence"/>
</dbReference>
<gene>
    <name evidence="1" type="ORF">DW099_15840</name>
</gene>
<dbReference type="STRING" id="1776384.GCA_900086585_00175"/>
<sequence length="183" mass="21359">MAYFAVIDTETNWHDEVMSIGVVIADSNSFEPVSSRYYIITPEYKAGGMFSHTLFFKNEKMNFECSRKNAIYHLKGCFEEYGVTDIFAYNATFDYRHLPELSSFAWYDIMKLAAYRQHNPKISKDFDCYGTGRLKRGYGVEAILRLLSDDMTYCEQHNALTDALDELKIMMLLQHKLNKYVQI</sequence>
<proteinExistence type="predicted"/>
<dbReference type="GO" id="GO:0003676">
    <property type="term" value="F:nucleic acid binding"/>
    <property type="evidence" value="ECO:0007669"/>
    <property type="project" value="InterPro"/>
</dbReference>
<organism evidence="1 2">
    <name type="scientific">Emergencia timonensis</name>
    <dbReference type="NCBI Taxonomy" id="1776384"/>
    <lineage>
        <taxon>Bacteria</taxon>
        <taxon>Bacillati</taxon>
        <taxon>Bacillota</taxon>
        <taxon>Clostridia</taxon>
        <taxon>Peptostreptococcales</taxon>
        <taxon>Anaerovoracaceae</taxon>
        <taxon>Emergencia</taxon>
    </lineage>
</organism>
<dbReference type="OrthoDB" id="2002266at2"/>
<accession>A0A415DXF6</accession>